<dbReference type="InterPro" id="IPR002078">
    <property type="entry name" value="Sigma_54_int"/>
</dbReference>
<dbReference type="EMBL" id="BARS01019009">
    <property type="protein sequence ID" value="GAF86736.1"/>
    <property type="molecule type" value="Genomic_DNA"/>
</dbReference>
<gene>
    <name evidence="2" type="ORF">S01H1_30852</name>
</gene>
<dbReference type="GO" id="GO:0005524">
    <property type="term" value="F:ATP binding"/>
    <property type="evidence" value="ECO:0007669"/>
    <property type="project" value="InterPro"/>
</dbReference>
<feature type="non-terminal residue" evidence="2">
    <location>
        <position position="35"/>
    </location>
</feature>
<accession>X0THF9</accession>
<name>X0THF9_9ZZZZ</name>
<evidence type="ECO:0000313" key="2">
    <source>
        <dbReference type="EMBL" id="GAF86736.1"/>
    </source>
</evidence>
<protein>
    <recommendedName>
        <fullName evidence="1">Sigma-54 factor interaction domain-containing protein</fullName>
    </recommendedName>
</protein>
<sequence>MIVGDTLAMKQIMSILPRVANSPVPIMITGESGTG</sequence>
<dbReference type="InterPro" id="IPR027417">
    <property type="entry name" value="P-loop_NTPase"/>
</dbReference>
<proteinExistence type="predicted"/>
<dbReference type="Pfam" id="PF00158">
    <property type="entry name" value="Sigma54_activat"/>
    <property type="match status" value="1"/>
</dbReference>
<dbReference type="GO" id="GO:0006355">
    <property type="term" value="P:regulation of DNA-templated transcription"/>
    <property type="evidence" value="ECO:0007669"/>
    <property type="project" value="InterPro"/>
</dbReference>
<comment type="caution">
    <text evidence="2">The sequence shown here is derived from an EMBL/GenBank/DDBJ whole genome shotgun (WGS) entry which is preliminary data.</text>
</comment>
<feature type="domain" description="Sigma-54 factor interaction" evidence="1">
    <location>
        <begin position="2"/>
        <end position="35"/>
    </location>
</feature>
<dbReference type="Gene3D" id="3.40.50.300">
    <property type="entry name" value="P-loop containing nucleotide triphosphate hydrolases"/>
    <property type="match status" value="1"/>
</dbReference>
<reference evidence="2" key="1">
    <citation type="journal article" date="2014" name="Front. Microbiol.">
        <title>High frequency of phylogenetically diverse reductive dehalogenase-homologous genes in deep subseafloor sedimentary metagenomes.</title>
        <authorList>
            <person name="Kawai M."/>
            <person name="Futagami T."/>
            <person name="Toyoda A."/>
            <person name="Takaki Y."/>
            <person name="Nishi S."/>
            <person name="Hori S."/>
            <person name="Arai W."/>
            <person name="Tsubouchi T."/>
            <person name="Morono Y."/>
            <person name="Uchiyama I."/>
            <person name="Ito T."/>
            <person name="Fujiyama A."/>
            <person name="Inagaki F."/>
            <person name="Takami H."/>
        </authorList>
    </citation>
    <scope>NUCLEOTIDE SEQUENCE</scope>
    <source>
        <strain evidence="2">Expedition CK06-06</strain>
    </source>
</reference>
<evidence type="ECO:0000259" key="1">
    <source>
        <dbReference type="Pfam" id="PF00158"/>
    </source>
</evidence>
<dbReference type="AlphaFoldDB" id="X0THF9"/>
<organism evidence="2">
    <name type="scientific">marine sediment metagenome</name>
    <dbReference type="NCBI Taxonomy" id="412755"/>
    <lineage>
        <taxon>unclassified sequences</taxon>
        <taxon>metagenomes</taxon>
        <taxon>ecological metagenomes</taxon>
    </lineage>
</organism>